<dbReference type="PANTHER" id="PTHR48111">
    <property type="entry name" value="REGULATOR OF RPOS"/>
    <property type="match status" value="1"/>
</dbReference>
<dbReference type="CDD" id="cd00383">
    <property type="entry name" value="trans_reg_C"/>
    <property type="match status" value="1"/>
</dbReference>
<comment type="caution">
    <text evidence="10">The sequence shown here is derived from an EMBL/GenBank/DDBJ whole genome shotgun (WGS) entry which is preliminary data.</text>
</comment>
<dbReference type="Proteomes" id="UP001589670">
    <property type="component" value="Unassembled WGS sequence"/>
</dbReference>
<sequence length="238" mass="26571">MTERILVVDDDRQMTGFLDRFLTKQGFDVHCVGSATRMGLAMEHAEFDLVQLDVGLPDIDGFEVTRELRRSSRLPIILLTAREDVFDKIIDLELGADDYVSKPFEPRELLARVRSVLRRSKAMGTAHEALPEIRVLRFMGFVLDLPKRQLSGPDAREVALTGMEFSLLKLLAENAGDVVSRDKIMQTIYGHAITVTDRAIDAHIARLRKKILCPANGNTPIRTVHGAGYSLAVEVCAE</sequence>
<dbReference type="Pfam" id="PF00072">
    <property type="entry name" value="Response_reg"/>
    <property type="match status" value="1"/>
</dbReference>
<dbReference type="InterPro" id="IPR001789">
    <property type="entry name" value="Sig_transdc_resp-reg_receiver"/>
</dbReference>
<dbReference type="InterPro" id="IPR036388">
    <property type="entry name" value="WH-like_DNA-bd_sf"/>
</dbReference>
<evidence type="ECO:0000256" key="6">
    <source>
        <dbReference type="PROSITE-ProRule" id="PRU00169"/>
    </source>
</evidence>
<evidence type="ECO:0000259" key="9">
    <source>
        <dbReference type="PROSITE" id="PS51755"/>
    </source>
</evidence>
<feature type="domain" description="Response regulatory" evidence="8">
    <location>
        <begin position="4"/>
        <end position="117"/>
    </location>
</feature>
<proteinExistence type="predicted"/>
<keyword evidence="3" id="KW-0805">Transcription regulation</keyword>
<dbReference type="PANTHER" id="PTHR48111:SF4">
    <property type="entry name" value="DNA-BINDING DUAL TRANSCRIPTIONAL REGULATOR OMPR"/>
    <property type="match status" value="1"/>
</dbReference>
<dbReference type="Gene3D" id="6.10.250.690">
    <property type="match status" value="1"/>
</dbReference>
<reference evidence="10 11" key="1">
    <citation type="submission" date="2024-09" db="EMBL/GenBank/DDBJ databases">
        <authorList>
            <person name="Sun Q."/>
            <person name="Mori K."/>
        </authorList>
    </citation>
    <scope>NUCLEOTIDE SEQUENCE [LARGE SCALE GENOMIC DNA]</scope>
    <source>
        <strain evidence="10 11">CECT 9424</strain>
    </source>
</reference>
<protein>
    <submittedName>
        <fullName evidence="10">Response regulator transcription factor</fullName>
    </submittedName>
</protein>
<feature type="domain" description="OmpR/PhoB-type" evidence="9">
    <location>
        <begin position="133"/>
        <end position="233"/>
    </location>
</feature>
<dbReference type="PROSITE" id="PS51755">
    <property type="entry name" value="OMPR_PHOB"/>
    <property type="match status" value="1"/>
</dbReference>
<keyword evidence="11" id="KW-1185">Reference proteome</keyword>
<dbReference type="SMART" id="SM00448">
    <property type="entry name" value="REC"/>
    <property type="match status" value="1"/>
</dbReference>
<evidence type="ECO:0000313" key="11">
    <source>
        <dbReference type="Proteomes" id="UP001589670"/>
    </source>
</evidence>
<dbReference type="EMBL" id="JBHMEC010000008">
    <property type="protein sequence ID" value="MFB9148983.1"/>
    <property type="molecule type" value="Genomic_DNA"/>
</dbReference>
<dbReference type="InterPro" id="IPR011006">
    <property type="entry name" value="CheY-like_superfamily"/>
</dbReference>
<evidence type="ECO:0000256" key="3">
    <source>
        <dbReference type="ARBA" id="ARBA00023015"/>
    </source>
</evidence>
<accession>A0ABV5HX56</accession>
<keyword evidence="4 7" id="KW-0238">DNA-binding</keyword>
<dbReference type="Gene3D" id="1.10.10.10">
    <property type="entry name" value="Winged helix-like DNA-binding domain superfamily/Winged helix DNA-binding domain"/>
    <property type="match status" value="1"/>
</dbReference>
<evidence type="ECO:0000256" key="1">
    <source>
        <dbReference type="ARBA" id="ARBA00022553"/>
    </source>
</evidence>
<dbReference type="SMART" id="SM00862">
    <property type="entry name" value="Trans_reg_C"/>
    <property type="match status" value="1"/>
</dbReference>
<keyword evidence="5" id="KW-0804">Transcription</keyword>
<keyword evidence="2" id="KW-0902">Two-component regulatory system</keyword>
<evidence type="ECO:0000313" key="10">
    <source>
        <dbReference type="EMBL" id="MFB9148983.1"/>
    </source>
</evidence>
<keyword evidence="1 6" id="KW-0597">Phosphoprotein</keyword>
<dbReference type="InterPro" id="IPR001867">
    <property type="entry name" value="OmpR/PhoB-type_DNA-bd"/>
</dbReference>
<gene>
    <name evidence="10" type="ORF">ACFFU4_04380</name>
</gene>
<dbReference type="Pfam" id="PF00486">
    <property type="entry name" value="Trans_reg_C"/>
    <property type="match status" value="1"/>
</dbReference>
<dbReference type="SUPFAM" id="SSF46894">
    <property type="entry name" value="C-terminal effector domain of the bipartite response regulators"/>
    <property type="match status" value="1"/>
</dbReference>
<evidence type="ECO:0000256" key="4">
    <source>
        <dbReference type="ARBA" id="ARBA00023125"/>
    </source>
</evidence>
<feature type="modified residue" description="4-aspartylphosphate" evidence="6">
    <location>
        <position position="53"/>
    </location>
</feature>
<organism evidence="10 11">
    <name type="scientific">Roseovarius ramblicola</name>
    <dbReference type="NCBI Taxonomy" id="2022336"/>
    <lineage>
        <taxon>Bacteria</taxon>
        <taxon>Pseudomonadati</taxon>
        <taxon>Pseudomonadota</taxon>
        <taxon>Alphaproteobacteria</taxon>
        <taxon>Rhodobacterales</taxon>
        <taxon>Roseobacteraceae</taxon>
        <taxon>Roseovarius</taxon>
    </lineage>
</organism>
<evidence type="ECO:0000256" key="7">
    <source>
        <dbReference type="PROSITE-ProRule" id="PRU01091"/>
    </source>
</evidence>
<dbReference type="Gene3D" id="3.40.50.2300">
    <property type="match status" value="1"/>
</dbReference>
<dbReference type="InterPro" id="IPR016032">
    <property type="entry name" value="Sig_transdc_resp-reg_C-effctor"/>
</dbReference>
<name>A0ABV5HX56_9RHOB</name>
<dbReference type="PROSITE" id="PS50110">
    <property type="entry name" value="RESPONSE_REGULATORY"/>
    <property type="match status" value="1"/>
</dbReference>
<evidence type="ECO:0000256" key="5">
    <source>
        <dbReference type="ARBA" id="ARBA00023163"/>
    </source>
</evidence>
<dbReference type="RefSeq" id="WP_377067427.1">
    <property type="nucleotide sequence ID" value="NZ_JBHMEC010000008.1"/>
</dbReference>
<dbReference type="SUPFAM" id="SSF52172">
    <property type="entry name" value="CheY-like"/>
    <property type="match status" value="1"/>
</dbReference>
<dbReference type="InterPro" id="IPR039420">
    <property type="entry name" value="WalR-like"/>
</dbReference>
<evidence type="ECO:0000256" key="2">
    <source>
        <dbReference type="ARBA" id="ARBA00023012"/>
    </source>
</evidence>
<feature type="DNA-binding region" description="OmpR/PhoB-type" evidence="7">
    <location>
        <begin position="133"/>
        <end position="233"/>
    </location>
</feature>
<evidence type="ECO:0000259" key="8">
    <source>
        <dbReference type="PROSITE" id="PS50110"/>
    </source>
</evidence>